<accession>A0A4Q4TD54</accession>
<dbReference type="OrthoDB" id="539213at2759"/>
<dbReference type="PANTHER" id="PTHR24198">
    <property type="entry name" value="ANKYRIN REPEAT AND PROTEIN KINASE DOMAIN-CONTAINING PROTEIN"/>
    <property type="match status" value="1"/>
</dbReference>
<keyword evidence="5" id="KW-1185">Reference proteome</keyword>
<dbReference type="PROSITE" id="PS50297">
    <property type="entry name" value="ANK_REP_REGION"/>
    <property type="match status" value="2"/>
</dbReference>
<proteinExistence type="predicted"/>
<evidence type="ECO:0000256" key="1">
    <source>
        <dbReference type="ARBA" id="ARBA00022737"/>
    </source>
</evidence>
<name>A0A4Q4TD54_9PEZI</name>
<dbReference type="STRING" id="155417.A0A4Q4TD54"/>
<evidence type="ECO:0000256" key="3">
    <source>
        <dbReference type="PROSITE-ProRule" id="PRU00023"/>
    </source>
</evidence>
<dbReference type="InterPro" id="IPR036770">
    <property type="entry name" value="Ankyrin_rpt-contain_sf"/>
</dbReference>
<evidence type="ECO:0000313" key="5">
    <source>
        <dbReference type="Proteomes" id="UP000293360"/>
    </source>
</evidence>
<dbReference type="PROSITE" id="PS50088">
    <property type="entry name" value="ANK_REPEAT"/>
    <property type="match status" value="2"/>
</dbReference>
<dbReference type="Gene3D" id="1.25.40.20">
    <property type="entry name" value="Ankyrin repeat-containing domain"/>
    <property type="match status" value="2"/>
</dbReference>
<dbReference type="Pfam" id="PF12796">
    <property type="entry name" value="Ank_2"/>
    <property type="match status" value="2"/>
</dbReference>
<protein>
    <submittedName>
        <fullName evidence="4">Uncharacterized protein</fullName>
    </submittedName>
</protein>
<keyword evidence="1" id="KW-0677">Repeat</keyword>
<dbReference type="Proteomes" id="UP000293360">
    <property type="component" value="Unassembled WGS sequence"/>
</dbReference>
<dbReference type="InterPro" id="IPR002110">
    <property type="entry name" value="Ankyrin_rpt"/>
</dbReference>
<sequence>MAAHLGLEDMMLRLLCEQGLCPDGKPLPYEDQPPLHYAIISAHPGCVSVLLAHGADLSKTGSEDETPLECPLQHGHEDVAAILFEAGATATNRRTADSIARRGALTGARLLSHVQSLNALTSSLLKIARWKHVPLLREYFDTVAPLVCSRYNQQETSCPLTALVKRLLQSKFAVSTRRSDIASREAVEVALKEHEHFVDVFFLVSISHSEVLRDLLTSHPELKTQADNALPGCINRRLDGEIVACLSRAGYSLPPPQDPSSIDTRKWRSLHAACEAGSTQQVRDLVKRDDVDIDARGLRDRTALHVAAQNGHLEVVKILIQHGADLDARTCFKSTADNLPTQRGYHRIAALVREARDAERGRHQQ</sequence>
<gene>
    <name evidence="4" type="ORF">DL764_004417</name>
</gene>
<feature type="repeat" description="ANK" evidence="3">
    <location>
        <begin position="30"/>
        <end position="62"/>
    </location>
</feature>
<evidence type="ECO:0000313" key="4">
    <source>
        <dbReference type="EMBL" id="RYP04478.1"/>
    </source>
</evidence>
<feature type="repeat" description="ANK" evidence="3">
    <location>
        <begin position="299"/>
        <end position="331"/>
    </location>
</feature>
<reference evidence="4 5" key="1">
    <citation type="submission" date="2018-06" db="EMBL/GenBank/DDBJ databases">
        <title>Complete Genomes of Monosporascus.</title>
        <authorList>
            <person name="Robinson A.J."/>
            <person name="Natvig D.O."/>
        </authorList>
    </citation>
    <scope>NUCLEOTIDE SEQUENCE [LARGE SCALE GENOMIC DNA]</scope>
    <source>
        <strain evidence="4 5">CBS 110550</strain>
    </source>
</reference>
<dbReference type="SMART" id="SM00248">
    <property type="entry name" value="ANK"/>
    <property type="match status" value="4"/>
</dbReference>
<dbReference type="SUPFAM" id="SSF48403">
    <property type="entry name" value="Ankyrin repeat"/>
    <property type="match status" value="1"/>
</dbReference>
<keyword evidence="2 3" id="KW-0040">ANK repeat</keyword>
<dbReference type="AlphaFoldDB" id="A0A4Q4TD54"/>
<dbReference type="PANTHER" id="PTHR24198:SF165">
    <property type="entry name" value="ANKYRIN REPEAT-CONTAINING PROTEIN-RELATED"/>
    <property type="match status" value="1"/>
</dbReference>
<comment type="caution">
    <text evidence="4">The sequence shown here is derived from an EMBL/GenBank/DDBJ whole genome shotgun (WGS) entry which is preliminary data.</text>
</comment>
<organism evidence="4 5">
    <name type="scientific">Monosporascus ibericus</name>
    <dbReference type="NCBI Taxonomy" id="155417"/>
    <lineage>
        <taxon>Eukaryota</taxon>
        <taxon>Fungi</taxon>
        <taxon>Dikarya</taxon>
        <taxon>Ascomycota</taxon>
        <taxon>Pezizomycotina</taxon>
        <taxon>Sordariomycetes</taxon>
        <taxon>Xylariomycetidae</taxon>
        <taxon>Xylariales</taxon>
        <taxon>Xylariales incertae sedis</taxon>
        <taxon>Monosporascus</taxon>
    </lineage>
</organism>
<evidence type="ECO:0000256" key="2">
    <source>
        <dbReference type="ARBA" id="ARBA00023043"/>
    </source>
</evidence>
<dbReference type="EMBL" id="QJNU01000208">
    <property type="protein sequence ID" value="RYP04478.1"/>
    <property type="molecule type" value="Genomic_DNA"/>
</dbReference>